<evidence type="ECO:0000256" key="7">
    <source>
        <dbReference type="ARBA" id="ARBA00023004"/>
    </source>
</evidence>
<comment type="pathway">
    <text evidence="13">Amino-acid biosynthesis; L-isoleucine biosynthesis; L-isoleucine from 2-oxobutanoate: step 3/4.</text>
</comment>
<evidence type="ECO:0000313" key="20">
    <source>
        <dbReference type="Proteomes" id="UP000789595"/>
    </source>
</evidence>
<dbReference type="Gene3D" id="3.50.30.80">
    <property type="entry name" value="IlvD/EDD C-terminal domain-like"/>
    <property type="match status" value="1"/>
</dbReference>
<evidence type="ECO:0000256" key="1">
    <source>
        <dbReference type="ARBA" id="ARBA00001946"/>
    </source>
</evidence>
<dbReference type="EMBL" id="CAKKNE010000005">
    <property type="protein sequence ID" value="CAH0377053.1"/>
    <property type="molecule type" value="Genomic_DNA"/>
</dbReference>
<dbReference type="PROSITE" id="PS00887">
    <property type="entry name" value="ILVD_EDD_2"/>
    <property type="match status" value="1"/>
</dbReference>
<keyword evidence="8" id="KW-0411">Iron-sulfur</keyword>
<accession>A0A8J2SU90</accession>
<evidence type="ECO:0000256" key="10">
    <source>
        <dbReference type="ARBA" id="ARBA00023304"/>
    </source>
</evidence>
<evidence type="ECO:0000256" key="14">
    <source>
        <dbReference type="ARBA" id="ARBA00029490"/>
    </source>
</evidence>
<keyword evidence="5" id="KW-0479">Metal-binding</keyword>
<comment type="pathway">
    <text evidence="12">Amino-acid biosynthesis; L-valine biosynthesis; L-valine from pyruvate: step 3/4.</text>
</comment>
<evidence type="ECO:0000256" key="6">
    <source>
        <dbReference type="ARBA" id="ARBA00022842"/>
    </source>
</evidence>
<dbReference type="Proteomes" id="UP000789595">
    <property type="component" value="Unassembled WGS sequence"/>
</dbReference>
<comment type="cofactor">
    <cofactor evidence="15">
        <name>[2Fe-2S] cluster</name>
        <dbReference type="ChEBI" id="CHEBI:190135"/>
    </cofactor>
</comment>
<dbReference type="GO" id="GO:0046872">
    <property type="term" value="F:metal ion binding"/>
    <property type="evidence" value="ECO:0007669"/>
    <property type="project" value="UniProtKB-KW"/>
</dbReference>
<dbReference type="InterPro" id="IPR004404">
    <property type="entry name" value="DihydroxyA_deHydtase"/>
</dbReference>
<dbReference type="PANTHER" id="PTHR21000:SF5">
    <property type="entry name" value="DIHYDROXY-ACID DEHYDRATASE, MITOCHONDRIAL"/>
    <property type="match status" value="1"/>
</dbReference>
<evidence type="ECO:0000256" key="16">
    <source>
        <dbReference type="ARBA" id="ARBA00052865"/>
    </source>
</evidence>
<comment type="catalytic activity">
    <reaction evidence="16">
        <text>(2R,3R)-2,3-dihydroxy-3-methylpentanoate = (S)-3-methyl-2-oxopentanoate + H2O</text>
        <dbReference type="Rhea" id="RHEA:27694"/>
        <dbReference type="ChEBI" id="CHEBI:15377"/>
        <dbReference type="ChEBI" id="CHEBI:35146"/>
        <dbReference type="ChEBI" id="CHEBI:49258"/>
        <dbReference type="EC" id="4.2.1.9"/>
    </reaction>
    <physiologicalReaction direction="left-to-right" evidence="16">
        <dbReference type="Rhea" id="RHEA:27695"/>
    </physiologicalReaction>
</comment>
<evidence type="ECO:0000256" key="13">
    <source>
        <dbReference type="ARBA" id="ARBA00029437"/>
    </source>
</evidence>
<reference evidence="19" key="1">
    <citation type="submission" date="2021-11" db="EMBL/GenBank/DDBJ databases">
        <authorList>
            <consortium name="Genoscope - CEA"/>
            <person name="William W."/>
        </authorList>
    </citation>
    <scope>NUCLEOTIDE SEQUENCE</scope>
</reference>
<comment type="catalytic activity">
    <reaction evidence="11">
        <text>(2R)-2,3-dihydroxy-3-methylbutanoate = 3-methyl-2-oxobutanoate + H2O</text>
        <dbReference type="Rhea" id="RHEA:24809"/>
        <dbReference type="ChEBI" id="CHEBI:11851"/>
        <dbReference type="ChEBI" id="CHEBI:15377"/>
        <dbReference type="ChEBI" id="CHEBI:49072"/>
        <dbReference type="EC" id="4.2.1.9"/>
    </reaction>
    <physiologicalReaction direction="left-to-right" evidence="11">
        <dbReference type="Rhea" id="RHEA:24810"/>
    </physiologicalReaction>
</comment>
<dbReference type="AlphaFoldDB" id="A0A8J2SU90"/>
<dbReference type="GO" id="GO:0051537">
    <property type="term" value="F:2 iron, 2 sulfur cluster binding"/>
    <property type="evidence" value="ECO:0007669"/>
    <property type="project" value="UniProtKB-KW"/>
</dbReference>
<dbReference type="GO" id="GO:0009099">
    <property type="term" value="P:L-valine biosynthetic process"/>
    <property type="evidence" value="ECO:0007669"/>
    <property type="project" value="UniProtKB-UniPathway"/>
</dbReference>
<dbReference type="InterPro" id="IPR000581">
    <property type="entry name" value="ILV_EDD_N"/>
</dbReference>
<evidence type="ECO:0000313" key="19">
    <source>
        <dbReference type="EMBL" id="CAH0377053.1"/>
    </source>
</evidence>
<dbReference type="Pfam" id="PF00920">
    <property type="entry name" value="ILVD_EDD_N"/>
    <property type="match status" value="1"/>
</dbReference>
<feature type="domain" description="Dihydroxy-acid/6-phosphogluconate dehydratase C-terminal" evidence="18">
    <location>
        <begin position="437"/>
        <end position="625"/>
    </location>
</feature>
<keyword evidence="3" id="KW-0028">Amino-acid biosynthesis</keyword>
<feature type="non-terminal residue" evidence="19">
    <location>
        <position position="1"/>
    </location>
</feature>
<keyword evidence="9" id="KW-0456">Lyase</keyword>
<evidence type="ECO:0000256" key="15">
    <source>
        <dbReference type="ARBA" id="ARBA00034078"/>
    </source>
</evidence>
<feature type="domain" description="Dihydroxy-acid/6-phosphogluconate dehydratase N-terminal" evidence="17">
    <location>
        <begin position="105"/>
        <end position="423"/>
    </location>
</feature>
<evidence type="ECO:0000256" key="4">
    <source>
        <dbReference type="ARBA" id="ARBA00022714"/>
    </source>
</evidence>
<name>A0A8J2SU90_9STRA</name>
<gene>
    <name evidence="19" type="ORF">PECAL_5P16360</name>
</gene>
<dbReference type="NCBIfam" id="TIGR00110">
    <property type="entry name" value="ilvD"/>
    <property type="match status" value="1"/>
</dbReference>
<keyword evidence="4" id="KW-0001">2Fe-2S</keyword>
<protein>
    <recommendedName>
        <fullName evidence="14">dihydroxy-acid dehydratase</fullName>
        <ecNumber evidence="14">4.2.1.9</ecNumber>
    </recommendedName>
</protein>
<dbReference type="InterPro" id="IPR050165">
    <property type="entry name" value="DHAD_IlvD/Edd"/>
</dbReference>
<dbReference type="SUPFAM" id="SSF52016">
    <property type="entry name" value="LeuD/IlvD-like"/>
    <property type="match status" value="1"/>
</dbReference>
<evidence type="ECO:0000256" key="2">
    <source>
        <dbReference type="ARBA" id="ARBA00006486"/>
    </source>
</evidence>
<keyword evidence="7" id="KW-0408">Iron</keyword>
<dbReference type="PANTHER" id="PTHR21000">
    <property type="entry name" value="DIHYDROXY-ACID DEHYDRATASE DAD"/>
    <property type="match status" value="1"/>
</dbReference>
<comment type="caution">
    <text evidence="19">The sequence shown here is derived from an EMBL/GenBank/DDBJ whole genome shotgun (WGS) entry which is preliminary data.</text>
</comment>
<dbReference type="InterPro" id="IPR042096">
    <property type="entry name" value="Dihydro-acid_dehy_C"/>
</dbReference>
<proteinExistence type="inferred from homology"/>
<dbReference type="Pfam" id="PF24877">
    <property type="entry name" value="ILV_EDD_C"/>
    <property type="match status" value="1"/>
</dbReference>
<dbReference type="SUPFAM" id="SSF143975">
    <property type="entry name" value="IlvD/EDD N-terminal domain-like"/>
    <property type="match status" value="1"/>
</dbReference>
<dbReference type="InterPro" id="IPR020558">
    <property type="entry name" value="DiOHA_6PGluconate_deHydtase_CS"/>
</dbReference>
<dbReference type="PROSITE" id="PS00886">
    <property type="entry name" value="ILVD_EDD_1"/>
    <property type="match status" value="1"/>
</dbReference>
<keyword evidence="6" id="KW-0460">Magnesium</keyword>
<evidence type="ECO:0000259" key="18">
    <source>
        <dbReference type="Pfam" id="PF24877"/>
    </source>
</evidence>
<dbReference type="FunFam" id="3.50.30.80:FF:000001">
    <property type="entry name" value="Dihydroxy-acid dehydratase"/>
    <property type="match status" value="1"/>
</dbReference>
<sequence>SKCKQLCYRARVHWLRISGFERLHFIPQFGVRVEMRSVARLRRARAPHVRRRFRDGAGVDAYVQPQAVDASKPNRYSATLTAHARRGGAQAMLVPCGVDSEKLAQPQIGVASIWWEGNPCNMHLLDLSELVKTSLEQQDLVALRYNAVGVSDAISMGTGGMRYSLQSRDLIADSVETVAAAQFYDGVVTIAGCDKNMPGCVMGMGRLNRPSLMIYGGSIRRGKLPSDGRKINIVDAFEGYGKLVAGTITPQERAETIQCACPGAGACGGMYTANTMGTLTEAMGLSLPYSACTPADAKAAECAAVGAVIKHMVEIDLKPRDILTKKSLHNAIAVASCVGGSTNAVLHLLAIARAFGVDDFGYEDFETVRRKAPVLCDMKPWGANLMEDLHDVGGVPGVLKRMLSDGILPHPEALTVSGQSLGDVLDQCAPLHADQNIMRALNDPIKAEGHLTVLHGSLAPDGAVGKITGKEGMVFEGPALVYDSEPEMLDGLDAGEITPGVVIVIRYSGPKGGPGMPEMLTPTSALVGAGLSTSVALLTDGRFSGGTHGFCIGHVAPEAVEGGPIAFVKTGDRLIIDAANRRIDHDISDAELARRKEGWAPPPPRVTRGVLANYYKSVASPKHGCVTDMI</sequence>
<evidence type="ECO:0000259" key="17">
    <source>
        <dbReference type="Pfam" id="PF00920"/>
    </source>
</evidence>
<dbReference type="GO" id="GO:0009097">
    <property type="term" value="P:isoleucine biosynthetic process"/>
    <property type="evidence" value="ECO:0007669"/>
    <property type="project" value="UniProtKB-UniPathway"/>
</dbReference>
<dbReference type="OrthoDB" id="3851628at2759"/>
<evidence type="ECO:0000256" key="11">
    <source>
        <dbReference type="ARBA" id="ARBA00029304"/>
    </source>
</evidence>
<evidence type="ECO:0000256" key="8">
    <source>
        <dbReference type="ARBA" id="ARBA00023014"/>
    </source>
</evidence>
<comment type="similarity">
    <text evidence="2">Belongs to the IlvD/Edd family.</text>
</comment>
<evidence type="ECO:0000256" key="9">
    <source>
        <dbReference type="ARBA" id="ARBA00023239"/>
    </source>
</evidence>
<dbReference type="UniPathway" id="UPA00047">
    <property type="reaction ID" value="UER00057"/>
</dbReference>
<comment type="cofactor">
    <cofactor evidence="1">
        <name>Mg(2+)</name>
        <dbReference type="ChEBI" id="CHEBI:18420"/>
    </cofactor>
</comment>
<keyword evidence="10" id="KW-0100">Branched-chain amino acid biosynthesis</keyword>
<dbReference type="UniPathway" id="UPA00049">
    <property type="reaction ID" value="UER00061"/>
</dbReference>
<evidence type="ECO:0000256" key="5">
    <source>
        <dbReference type="ARBA" id="ARBA00022723"/>
    </source>
</evidence>
<dbReference type="EC" id="4.2.1.9" evidence="14"/>
<evidence type="ECO:0000256" key="3">
    <source>
        <dbReference type="ARBA" id="ARBA00022605"/>
    </source>
</evidence>
<dbReference type="InterPro" id="IPR056740">
    <property type="entry name" value="ILV_EDD_C"/>
</dbReference>
<evidence type="ECO:0000256" key="12">
    <source>
        <dbReference type="ARBA" id="ARBA00029436"/>
    </source>
</evidence>
<dbReference type="NCBIfam" id="NF002068">
    <property type="entry name" value="PRK00911.1"/>
    <property type="match status" value="1"/>
</dbReference>
<dbReference type="GO" id="GO:0004160">
    <property type="term" value="F:dihydroxy-acid dehydratase activity"/>
    <property type="evidence" value="ECO:0007669"/>
    <property type="project" value="UniProtKB-EC"/>
</dbReference>
<organism evidence="19 20">
    <name type="scientific">Pelagomonas calceolata</name>
    <dbReference type="NCBI Taxonomy" id="35677"/>
    <lineage>
        <taxon>Eukaryota</taxon>
        <taxon>Sar</taxon>
        <taxon>Stramenopiles</taxon>
        <taxon>Ochrophyta</taxon>
        <taxon>Pelagophyceae</taxon>
        <taxon>Pelagomonadales</taxon>
        <taxon>Pelagomonadaceae</taxon>
        <taxon>Pelagomonas</taxon>
    </lineage>
</organism>
<keyword evidence="20" id="KW-1185">Reference proteome</keyword>
<dbReference type="InterPro" id="IPR037237">
    <property type="entry name" value="IlvD/EDD_N"/>
</dbReference>